<dbReference type="PRINTS" id="PR00326">
    <property type="entry name" value="GTP1OBG"/>
</dbReference>
<feature type="region of interest" description="Disordered" evidence="3">
    <location>
        <begin position="32"/>
        <end position="55"/>
    </location>
</feature>
<dbReference type="InterPro" id="IPR031167">
    <property type="entry name" value="G_OBG"/>
</dbReference>
<dbReference type="GO" id="GO:0003924">
    <property type="term" value="F:GTPase activity"/>
    <property type="evidence" value="ECO:0007669"/>
    <property type="project" value="InterPro"/>
</dbReference>
<keyword evidence="1" id="KW-0547">Nucleotide-binding</keyword>
<evidence type="ECO:0000313" key="7">
    <source>
        <dbReference type="Proteomes" id="UP001139494"/>
    </source>
</evidence>
<dbReference type="Gene3D" id="3.10.20.30">
    <property type="match status" value="1"/>
</dbReference>
<dbReference type="AlphaFoldDB" id="A0A9R1CT36"/>
<dbReference type="InterPro" id="IPR045001">
    <property type="entry name" value="DRG"/>
</dbReference>
<sequence length="371" mass="41260">MGLKEEIEAIEEEIADTPYNKSTEQHIGRLKAKLSEKKDELERRQSSGSGGGGYAVEKHGDATVALVGFPSVGKSTLLNALTNADSEVGSYEFTTLDVNPGMLEYRGANIQLLDVPGLIEGAAENRGGGQAVLSVVRTADLVLFVLSAFEIDQYERLHEELYKNKVRLDQDPVQVNIRKKHKGGINLTTSDRVTLDDETIMGVLREYDYVNADVTIREDLTIDQLVDSLQDNREYLPSAVCVNKVDLVDPSYVETVEANLRAHDIDPEEAVFISAEDGRGLDSLKETIWEDLGLIRIYMDKPGRGIDRDEPLILTEDQNTVDDALQKLGGSFDERFRFARVTGPSAKHDEQQVGRSHELEDEDTLRIVARK</sequence>
<proteinExistence type="predicted"/>
<dbReference type="InterPro" id="IPR004095">
    <property type="entry name" value="TGS"/>
</dbReference>
<feature type="domain" description="TGS" evidence="5">
    <location>
        <begin position="293"/>
        <end position="369"/>
    </location>
</feature>
<dbReference type="EMBL" id="JAHLKM010000007">
    <property type="protein sequence ID" value="MCQ4333297.1"/>
    <property type="molecule type" value="Genomic_DNA"/>
</dbReference>
<dbReference type="RefSeq" id="WP_256029321.1">
    <property type="nucleotide sequence ID" value="NZ_JAHLKM010000007.1"/>
</dbReference>
<dbReference type="GO" id="GO:0005525">
    <property type="term" value="F:GTP binding"/>
    <property type="evidence" value="ECO:0007669"/>
    <property type="project" value="UniProtKB-KW"/>
</dbReference>
<dbReference type="InterPro" id="IPR005225">
    <property type="entry name" value="Small_GTP-bd"/>
</dbReference>
<evidence type="ECO:0000256" key="1">
    <source>
        <dbReference type="ARBA" id="ARBA00022741"/>
    </source>
</evidence>
<feature type="compositionally biased region" description="Basic and acidic residues" evidence="3">
    <location>
        <begin position="346"/>
        <end position="358"/>
    </location>
</feature>
<dbReference type="CDD" id="cd01896">
    <property type="entry name" value="DRG"/>
    <property type="match status" value="1"/>
</dbReference>
<keyword evidence="2" id="KW-0342">GTP-binding</keyword>
<feature type="domain" description="OBG-type G" evidence="4">
    <location>
        <begin position="62"/>
        <end position="293"/>
    </location>
</feature>
<organism evidence="6 7">
    <name type="scientific">Natronomonas aquatica</name>
    <dbReference type="NCBI Taxonomy" id="2841590"/>
    <lineage>
        <taxon>Archaea</taxon>
        <taxon>Methanobacteriati</taxon>
        <taxon>Methanobacteriota</taxon>
        <taxon>Stenosarchaea group</taxon>
        <taxon>Halobacteria</taxon>
        <taxon>Halobacteriales</taxon>
        <taxon>Natronomonadaceae</taxon>
        <taxon>Natronomonas</taxon>
    </lineage>
</organism>
<dbReference type="PROSITE" id="PS51710">
    <property type="entry name" value="G_OBG"/>
    <property type="match status" value="1"/>
</dbReference>
<dbReference type="InterPro" id="IPR031662">
    <property type="entry name" value="GTP-binding_2"/>
</dbReference>
<dbReference type="Pfam" id="PF16897">
    <property type="entry name" value="MMR_HSR1_Xtn"/>
    <property type="match status" value="1"/>
</dbReference>
<evidence type="ECO:0000256" key="3">
    <source>
        <dbReference type="SAM" id="MobiDB-lite"/>
    </source>
</evidence>
<gene>
    <name evidence="6" type="ORF">KM295_07360</name>
</gene>
<evidence type="ECO:0000256" key="2">
    <source>
        <dbReference type="ARBA" id="ARBA00023134"/>
    </source>
</evidence>
<dbReference type="PROSITE" id="PS51880">
    <property type="entry name" value="TGS"/>
    <property type="match status" value="1"/>
</dbReference>
<protein>
    <submittedName>
        <fullName evidence="6">GTP-binding protein</fullName>
    </submittedName>
</protein>
<dbReference type="Proteomes" id="UP001139494">
    <property type="component" value="Unassembled WGS sequence"/>
</dbReference>
<dbReference type="Pfam" id="PF01926">
    <property type="entry name" value="MMR_HSR1"/>
    <property type="match status" value="1"/>
</dbReference>
<dbReference type="PANTHER" id="PTHR43127">
    <property type="entry name" value="DEVELOPMENTALLY-REGULATED GTP-BINDING PROTEIN 2"/>
    <property type="match status" value="1"/>
</dbReference>
<evidence type="ECO:0000313" key="6">
    <source>
        <dbReference type="EMBL" id="MCQ4333297.1"/>
    </source>
</evidence>
<dbReference type="InterPro" id="IPR006073">
    <property type="entry name" value="GTP-bd"/>
</dbReference>
<evidence type="ECO:0000259" key="5">
    <source>
        <dbReference type="PROSITE" id="PS51880"/>
    </source>
</evidence>
<feature type="region of interest" description="Disordered" evidence="3">
    <location>
        <begin position="343"/>
        <end position="363"/>
    </location>
</feature>
<dbReference type="SUPFAM" id="SSF52540">
    <property type="entry name" value="P-loop containing nucleoside triphosphate hydrolases"/>
    <property type="match status" value="1"/>
</dbReference>
<dbReference type="InterPro" id="IPR027417">
    <property type="entry name" value="P-loop_NTPase"/>
</dbReference>
<keyword evidence="7" id="KW-1185">Reference proteome</keyword>
<dbReference type="Pfam" id="PF02824">
    <property type="entry name" value="TGS"/>
    <property type="match status" value="1"/>
</dbReference>
<dbReference type="InterPro" id="IPR012676">
    <property type="entry name" value="TGS-like"/>
</dbReference>
<feature type="compositionally biased region" description="Basic and acidic residues" evidence="3">
    <location>
        <begin position="32"/>
        <end position="45"/>
    </location>
</feature>
<comment type="caution">
    <text evidence="6">The sequence shown here is derived from an EMBL/GenBank/DDBJ whole genome shotgun (WGS) entry which is preliminary data.</text>
</comment>
<dbReference type="NCBIfam" id="TIGR00231">
    <property type="entry name" value="small_GTP"/>
    <property type="match status" value="1"/>
</dbReference>
<name>A0A9R1CT36_9EURY</name>
<dbReference type="InterPro" id="IPR012675">
    <property type="entry name" value="Beta-grasp_dom_sf"/>
</dbReference>
<evidence type="ECO:0000259" key="4">
    <source>
        <dbReference type="PROSITE" id="PS51710"/>
    </source>
</evidence>
<reference evidence="6" key="1">
    <citation type="journal article" date="2023" name="Front. Microbiol.">
        <title>Genomic-based phylogenetic and metabolic analyses of the genus Natronomonas, and description of Natronomonas aquatica sp. nov.</title>
        <authorList>
            <person name="Garcia-Roldan A."/>
            <person name="Duran-Viseras A."/>
            <person name="de la Haba R.R."/>
            <person name="Corral P."/>
            <person name="Sanchez-Porro C."/>
            <person name="Ventosa A."/>
        </authorList>
    </citation>
    <scope>NUCLEOTIDE SEQUENCE</scope>
    <source>
        <strain evidence="6">F2-12</strain>
    </source>
</reference>
<dbReference type="SUPFAM" id="SSF81271">
    <property type="entry name" value="TGS-like"/>
    <property type="match status" value="1"/>
</dbReference>
<accession>A0A9R1CT36</accession>
<dbReference type="Gene3D" id="3.40.50.300">
    <property type="entry name" value="P-loop containing nucleotide triphosphate hydrolases"/>
    <property type="match status" value="1"/>
</dbReference>